<dbReference type="EMBL" id="JAGDFM010000474">
    <property type="protein sequence ID" value="KAG7377877.1"/>
    <property type="molecule type" value="Genomic_DNA"/>
</dbReference>
<evidence type="ECO:0000313" key="3">
    <source>
        <dbReference type="Proteomes" id="UP000694044"/>
    </source>
</evidence>
<protein>
    <submittedName>
        <fullName evidence="2">Uncharacterized protein</fullName>
    </submittedName>
</protein>
<proteinExistence type="predicted"/>
<sequence>MNTSVLTMSADLQRWDDDQQPTIGEVHNQTELYDVKYTLHDMRSALHDAKCTLREVKEDIRELRRSRHEQPALGTQSFSMLQPPPVPDYSSSHSLPFGGISLEKQKKAGLSAKYTGIPSL</sequence>
<gene>
    <name evidence="2" type="ORF">PHYPSEUDO_010881</name>
</gene>
<organism evidence="2 3">
    <name type="scientific">Phytophthora pseudosyringae</name>
    <dbReference type="NCBI Taxonomy" id="221518"/>
    <lineage>
        <taxon>Eukaryota</taxon>
        <taxon>Sar</taxon>
        <taxon>Stramenopiles</taxon>
        <taxon>Oomycota</taxon>
        <taxon>Peronosporomycetes</taxon>
        <taxon>Peronosporales</taxon>
        <taxon>Peronosporaceae</taxon>
        <taxon>Phytophthora</taxon>
    </lineage>
</organism>
<feature type="region of interest" description="Disordered" evidence="1">
    <location>
        <begin position="64"/>
        <end position="92"/>
    </location>
</feature>
<accession>A0A8T1V9A7</accession>
<dbReference type="AlphaFoldDB" id="A0A8T1V9A7"/>
<evidence type="ECO:0000256" key="1">
    <source>
        <dbReference type="SAM" id="MobiDB-lite"/>
    </source>
</evidence>
<keyword evidence="3" id="KW-1185">Reference proteome</keyword>
<dbReference type="Proteomes" id="UP000694044">
    <property type="component" value="Unassembled WGS sequence"/>
</dbReference>
<evidence type="ECO:0000313" key="2">
    <source>
        <dbReference type="EMBL" id="KAG7377877.1"/>
    </source>
</evidence>
<name>A0A8T1V9A7_9STRA</name>
<reference evidence="2" key="1">
    <citation type="submission" date="2021-02" db="EMBL/GenBank/DDBJ databases">
        <authorList>
            <person name="Palmer J.M."/>
        </authorList>
    </citation>
    <scope>NUCLEOTIDE SEQUENCE</scope>
    <source>
        <strain evidence="2">SCRP734</strain>
    </source>
</reference>
<comment type="caution">
    <text evidence="2">The sequence shown here is derived from an EMBL/GenBank/DDBJ whole genome shotgun (WGS) entry which is preliminary data.</text>
</comment>